<comment type="caution">
    <text evidence="2">The sequence shown here is derived from an EMBL/GenBank/DDBJ whole genome shotgun (WGS) entry which is preliminary data.</text>
</comment>
<sequence>MIHVCSLARLEETARRTQARHIVSLVNAGTPMRLPAGFDSAGHLFLAMNDIVAPTHGMTPPGHAHVATYLEYLDDWARSGPLVVHCFAGISRSTAAAYIAVAALEPGRDEEELAQELRRRAPSATPNQRLVDIADEVLGRGGRMSRAIAAIGRGADAYEGTPFELPFAIATGR</sequence>
<dbReference type="RefSeq" id="WP_069306538.1">
    <property type="nucleotide sequence ID" value="NZ_MCRJ01000034.1"/>
</dbReference>
<dbReference type="GO" id="GO:0004725">
    <property type="term" value="F:protein tyrosine phosphatase activity"/>
    <property type="evidence" value="ECO:0007669"/>
    <property type="project" value="InterPro"/>
</dbReference>
<name>A0A1E3H3N9_9HYPH</name>
<dbReference type="PROSITE" id="PS00383">
    <property type="entry name" value="TYR_PHOSPHATASE_1"/>
    <property type="match status" value="1"/>
</dbReference>
<dbReference type="PROSITE" id="PS50056">
    <property type="entry name" value="TYR_PHOSPHATASE_2"/>
    <property type="match status" value="1"/>
</dbReference>
<dbReference type="InterPro" id="IPR000387">
    <property type="entry name" value="Tyr_Pase_dom"/>
</dbReference>
<dbReference type="Pfam" id="PF00102">
    <property type="entry name" value="Y_phosphatase"/>
    <property type="match status" value="1"/>
</dbReference>
<evidence type="ECO:0000313" key="2">
    <source>
        <dbReference type="EMBL" id="ODN70939.1"/>
    </source>
</evidence>
<evidence type="ECO:0000259" key="1">
    <source>
        <dbReference type="PROSITE" id="PS50056"/>
    </source>
</evidence>
<evidence type="ECO:0000313" key="3">
    <source>
        <dbReference type="Proteomes" id="UP000094622"/>
    </source>
</evidence>
<proteinExistence type="predicted"/>
<dbReference type="InterPro" id="IPR029021">
    <property type="entry name" value="Prot-tyrosine_phosphatase-like"/>
</dbReference>
<dbReference type="InterPro" id="IPR000242">
    <property type="entry name" value="PTP_cat"/>
</dbReference>
<dbReference type="AlphaFoldDB" id="A0A1E3H3N9"/>
<keyword evidence="3" id="KW-1185">Reference proteome</keyword>
<feature type="domain" description="Tyrosine specific protein phosphatases" evidence="1">
    <location>
        <begin position="67"/>
        <end position="124"/>
    </location>
</feature>
<dbReference type="EMBL" id="MCRJ01000034">
    <property type="protein sequence ID" value="ODN70939.1"/>
    <property type="molecule type" value="Genomic_DNA"/>
</dbReference>
<reference evidence="2" key="1">
    <citation type="submission" date="2016-07" db="EMBL/GenBank/DDBJ databases">
        <title>Draft Genome Sequence of Methylobrevis pamukkalensis PK2.</title>
        <authorList>
            <person name="Vasilenko O.V."/>
            <person name="Doronina N.V."/>
            <person name="Shmareva M.N."/>
            <person name="Tarlachkov S.V."/>
            <person name="Mustakhimov I."/>
            <person name="Trotsenko Y.A."/>
        </authorList>
    </citation>
    <scope>NUCLEOTIDE SEQUENCE [LARGE SCALE GENOMIC DNA]</scope>
    <source>
        <strain evidence="2">PK2</strain>
    </source>
</reference>
<dbReference type="SUPFAM" id="SSF52799">
    <property type="entry name" value="(Phosphotyrosine protein) phosphatases II"/>
    <property type="match status" value="1"/>
</dbReference>
<organism evidence="2 3">
    <name type="scientific">Methylobrevis pamukkalensis</name>
    <dbReference type="NCBI Taxonomy" id="1439726"/>
    <lineage>
        <taxon>Bacteria</taxon>
        <taxon>Pseudomonadati</taxon>
        <taxon>Pseudomonadota</taxon>
        <taxon>Alphaproteobacteria</taxon>
        <taxon>Hyphomicrobiales</taxon>
        <taxon>Pleomorphomonadaceae</taxon>
        <taxon>Methylobrevis</taxon>
    </lineage>
</organism>
<accession>A0A1E3H3N9</accession>
<gene>
    <name evidence="2" type="ORF">A6302_01711</name>
</gene>
<dbReference type="InterPro" id="IPR016130">
    <property type="entry name" value="Tyr_Pase_AS"/>
</dbReference>
<dbReference type="Gene3D" id="3.90.190.10">
    <property type="entry name" value="Protein tyrosine phosphatase superfamily"/>
    <property type="match status" value="1"/>
</dbReference>
<dbReference type="OrthoDB" id="9794527at2"/>
<protein>
    <recommendedName>
        <fullName evidence="1">Tyrosine specific protein phosphatases domain-containing protein</fullName>
    </recommendedName>
</protein>
<dbReference type="Proteomes" id="UP000094622">
    <property type="component" value="Unassembled WGS sequence"/>
</dbReference>